<accession>A0A195BL02</accession>
<gene>
    <name evidence="1" type="ORF">ALC53_04692</name>
</gene>
<dbReference type="Proteomes" id="UP000078540">
    <property type="component" value="Unassembled WGS sequence"/>
</dbReference>
<proteinExistence type="predicted"/>
<protein>
    <submittedName>
        <fullName evidence="1">Uncharacterized protein</fullName>
    </submittedName>
</protein>
<evidence type="ECO:0000313" key="1">
    <source>
        <dbReference type="EMBL" id="KYM85449.1"/>
    </source>
</evidence>
<reference evidence="1 2" key="1">
    <citation type="submission" date="2015-09" db="EMBL/GenBank/DDBJ databases">
        <title>Atta colombica WGS genome.</title>
        <authorList>
            <person name="Nygaard S."/>
            <person name="Hu H."/>
            <person name="Boomsma J."/>
            <person name="Zhang G."/>
        </authorList>
    </citation>
    <scope>NUCLEOTIDE SEQUENCE [LARGE SCALE GENOMIC DNA]</scope>
    <source>
        <strain evidence="1">Treedump-2</strain>
        <tissue evidence="1">Whole body</tissue>
    </source>
</reference>
<name>A0A195BL02_9HYME</name>
<dbReference type="EMBL" id="KQ976453">
    <property type="protein sequence ID" value="KYM85449.1"/>
    <property type="molecule type" value="Genomic_DNA"/>
</dbReference>
<sequence length="266" mass="30706">MACAGGPKNGIVNVMEVILRSLMALCWNKQCEKLNNAVLSASEVLESFCIPAMTRIHANRLFPELPSAHCALAEKSKKVRAIPRCPMPWPPLPPYLVPSRVTLTYPLCELYSEKYHLKKIPLEVAKGTISPNLATVRLYHSNKHSAREGAKKREETQLLFITSKNCYKDKEFLNAAKLATSRSCRSWQIIICDLADEKYTKYIFNIIIYEKFLLVHVKYRDLIQFRRSTSGYEFSYRVNLHVQENTLEQLNILQVRKRTSEDYKSF</sequence>
<organism evidence="1 2">
    <name type="scientific">Atta colombica</name>
    <dbReference type="NCBI Taxonomy" id="520822"/>
    <lineage>
        <taxon>Eukaryota</taxon>
        <taxon>Metazoa</taxon>
        <taxon>Ecdysozoa</taxon>
        <taxon>Arthropoda</taxon>
        <taxon>Hexapoda</taxon>
        <taxon>Insecta</taxon>
        <taxon>Pterygota</taxon>
        <taxon>Neoptera</taxon>
        <taxon>Endopterygota</taxon>
        <taxon>Hymenoptera</taxon>
        <taxon>Apocrita</taxon>
        <taxon>Aculeata</taxon>
        <taxon>Formicoidea</taxon>
        <taxon>Formicidae</taxon>
        <taxon>Myrmicinae</taxon>
        <taxon>Atta</taxon>
    </lineage>
</organism>
<dbReference type="AlphaFoldDB" id="A0A195BL02"/>
<keyword evidence="2" id="KW-1185">Reference proteome</keyword>
<evidence type="ECO:0000313" key="2">
    <source>
        <dbReference type="Proteomes" id="UP000078540"/>
    </source>
</evidence>